<feature type="transmembrane region" description="Helical" evidence="2">
    <location>
        <begin position="83"/>
        <end position="103"/>
    </location>
</feature>
<dbReference type="GO" id="GO:0006506">
    <property type="term" value="P:GPI anchor biosynthetic process"/>
    <property type="evidence" value="ECO:0007669"/>
    <property type="project" value="TreeGrafter"/>
</dbReference>
<dbReference type="PANTHER" id="PTHR12892:SF15">
    <property type="entry name" value="POST-GPI ATTACHMENT TO PROTEINS FACTOR 2-LIKE"/>
    <property type="match status" value="1"/>
</dbReference>
<dbReference type="Pfam" id="PF10277">
    <property type="entry name" value="Frag1"/>
    <property type="match status" value="1"/>
</dbReference>
<name>A0A2A2KEE3_9BILA</name>
<dbReference type="AlphaFoldDB" id="A0A2A2KEE3"/>
<evidence type="ECO:0000256" key="2">
    <source>
        <dbReference type="SAM" id="Phobius"/>
    </source>
</evidence>
<evidence type="ECO:0000313" key="4">
    <source>
        <dbReference type="EMBL" id="PAV72280.1"/>
    </source>
</evidence>
<feature type="transmembrane region" description="Helical" evidence="2">
    <location>
        <begin position="21"/>
        <end position="46"/>
    </location>
</feature>
<dbReference type="EMBL" id="LIAE01008837">
    <property type="protein sequence ID" value="PAV72280.1"/>
    <property type="molecule type" value="Genomic_DNA"/>
</dbReference>
<feature type="domain" description="CWH43-like N-terminal" evidence="3">
    <location>
        <begin position="24"/>
        <end position="248"/>
    </location>
</feature>
<dbReference type="PANTHER" id="PTHR12892">
    <property type="entry name" value="FGF RECEPTOR ACTIVATING PROTEIN 1"/>
    <property type="match status" value="1"/>
</dbReference>
<keyword evidence="5" id="KW-1185">Reference proteome</keyword>
<feature type="transmembrane region" description="Helical" evidence="2">
    <location>
        <begin position="123"/>
        <end position="141"/>
    </location>
</feature>
<organism evidence="4 5">
    <name type="scientific">Diploscapter pachys</name>
    <dbReference type="NCBI Taxonomy" id="2018661"/>
    <lineage>
        <taxon>Eukaryota</taxon>
        <taxon>Metazoa</taxon>
        <taxon>Ecdysozoa</taxon>
        <taxon>Nematoda</taxon>
        <taxon>Chromadorea</taxon>
        <taxon>Rhabditida</taxon>
        <taxon>Rhabditina</taxon>
        <taxon>Rhabditomorpha</taxon>
        <taxon>Rhabditoidea</taxon>
        <taxon>Rhabditidae</taxon>
        <taxon>Diploscapter</taxon>
    </lineage>
</organism>
<keyword evidence="2" id="KW-0812">Transmembrane</keyword>
<dbReference type="InterPro" id="IPR019402">
    <property type="entry name" value="CWH43_N"/>
</dbReference>
<feature type="transmembrane region" description="Helical" evidence="2">
    <location>
        <begin position="147"/>
        <end position="171"/>
    </location>
</feature>
<feature type="compositionally biased region" description="Low complexity" evidence="1">
    <location>
        <begin position="270"/>
        <end position="281"/>
    </location>
</feature>
<accession>A0A2A2KEE3</accession>
<protein>
    <recommendedName>
        <fullName evidence="3">CWH43-like N-terminal domain-containing protein</fullName>
    </recommendedName>
</protein>
<evidence type="ECO:0000259" key="3">
    <source>
        <dbReference type="Pfam" id="PF10277"/>
    </source>
</evidence>
<feature type="transmembrane region" description="Helical" evidence="2">
    <location>
        <begin position="192"/>
        <end position="212"/>
    </location>
</feature>
<dbReference type="GO" id="GO:0005789">
    <property type="term" value="C:endoplasmic reticulum membrane"/>
    <property type="evidence" value="ECO:0007669"/>
    <property type="project" value="TreeGrafter"/>
</dbReference>
<dbReference type="OrthoDB" id="5874654at2759"/>
<dbReference type="Proteomes" id="UP000218231">
    <property type="component" value="Unassembled WGS sequence"/>
</dbReference>
<dbReference type="InterPro" id="IPR039545">
    <property type="entry name" value="PGAP2"/>
</dbReference>
<feature type="transmembrane region" description="Helical" evidence="2">
    <location>
        <begin position="218"/>
        <end position="241"/>
    </location>
</feature>
<gene>
    <name evidence="4" type="ORF">WR25_00085</name>
</gene>
<evidence type="ECO:0000256" key="1">
    <source>
        <dbReference type="SAM" id="MobiDB-lite"/>
    </source>
</evidence>
<keyword evidence="2" id="KW-0472">Membrane</keyword>
<dbReference type="GO" id="GO:0000139">
    <property type="term" value="C:Golgi membrane"/>
    <property type="evidence" value="ECO:0007669"/>
    <property type="project" value="InterPro"/>
</dbReference>
<evidence type="ECO:0000313" key="5">
    <source>
        <dbReference type="Proteomes" id="UP000218231"/>
    </source>
</evidence>
<keyword evidence="2" id="KW-1133">Transmembrane helix</keyword>
<comment type="caution">
    <text evidence="4">The sequence shown here is derived from an EMBL/GenBank/DDBJ whole genome shotgun (WGS) entry which is preliminary data.</text>
</comment>
<sequence length="307" mass="35080">MVIEKKSMLPPLDDAVAHSQRFITIVCLAAFLPGLGCYFCVAYSFFFQLDTVLNFTQSEHCPDVRSAFPPVSYSIGIWKPQRYIWLLILFVHLPPRIIFIVLYRRLFYTFSHEAKAFEITLKFYALTLWLEPSGLILVSVIDIKSHFIIHAIAYAMWIIFFNFNMLLNVILTHFSGFKQTHPKVVKVWWFKLLMLISGIAISISTPFTYFYFLKHCNVVAYTLFSVAECIMVGYNAVFYALSYYEFPSTRITVGVRSKAYIKSRTFSTTSTVQSSTGSNSSYEKDQLPASKMPLASSEDSASAVVFA</sequence>
<proteinExistence type="predicted"/>
<reference evidence="4 5" key="1">
    <citation type="journal article" date="2017" name="Curr. Biol.">
        <title>Genome architecture and evolution of a unichromosomal asexual nematode.</title>
        <authorList>
            <person name="Fradin H."/>
            <person name="Zegar C."/>
            <person name="Gutwein M."/>
            <person name="Lucas J."/>
            <person name="Kovtun M."/>
            <person name="Corcoran D."/>
            <person name="Baugh L.R."/>
            <person name="Kiontke K."/>
            <person name="Gunsalus K."/>
            <person name="Fitch D.H."/>
            <person name="Piano F."/>
        </authorList>
    </citation>
    <scope>NUCLEOTIDE SEQUENCE [LARGE SCALE GENOMIC DNA]</scope>
    <source>
        <strain evidence="4">PF1309</strain>
    </source>
</reference>
<feature type="region of interest" description="Disordered" evidence="1">
    <location>
        <begin position="270"/>
        <end position="307"/>
    </location>
</feature>
<dbReference type="STRING" id="2018661.A0A2A2KEE3"/>